<sequence length="319" mass="35455">MKRYHLLISLVLAALFVIGPGCGVLQGATGKLKVVTTLFPQYDFVQEIGKDKVAATLLLPPGVEPHSFEPSPQDIVGIRKADVFVYTGEYMEPWAHKVIEGVKGKKIVIVDTSRGIELMKEEEEHEDHDEHEGEEEHHHHGGKDPHIWLDPVLARQMVSNIVAGLAKADPQHAAFYKQNGAAYQKRLQKLDREFAAAFAKARTKTIIYGGHFAFGYFAKRYGLKYISPYSGFAPDAEPTPQRIAELIKTIKKTGTKVIYYEELIDPKVAKVIADQTGAKMLLLHGLHNISKAELKAKVSYVTLMEGNLERLKQGLGYGG</sequence>
<organism evidence="6 7">
    <name type="scientific">Hydrogenispora ethanolica</name>
    <dbReference type="NCBI Taxonomy" id="1082276"/>
    <lineage>
        <taxon>Bacteria</taxon>
        <taxon>Bacillati</taxon>
        <taxon>Bacillota</taxon>
        <taxon>Hydrogenispora</taxon>
    </lineage>
</organism>
<dbReference type="OrthoDB" id="9810636at2"/>
<evidence type="ECO:0000256" key="3">
    <source>
        <dbReference type="ARBA" id="ARBA00022729"/>
    </source>
</evidence>
<dbReference type="GO" id="GO:0046872">
    <property type="term" value="F:metal ion binding"/>
    <property type="evidence" value="ECO:0007669"/>
    <property type="project" value="InterPro"/>
</dbReference>
<evidence type="ECO:0000313" key="6">
    <source>
        <dbReference type="EMBL" id="TCL68536.1"/>
    </source>
</evidence>
<evidence type="ECO:0000256" key="4">
    <source>
        <dbReference type="RuleBase" id="RU003512"/>
    </source>
</evidence>
<dbReference type="AlphaFoldDB" id="A0A4R1RQF7"/>
<dbReference type="PRINTS" id="PR00691">
    <property type="entry name" value="ADHESINB"/>
</dbReference>
<accession>A0A4R1RQF7</accession>
<dbReference type="GO" id="GO:0030001">
    <property type="term" value="P:metal ion transport"/>
    <property type="evidence" value="ECO:0007669"/>
    <property type="project" value="InterPro"/>
</dbReference>
<dbReference type="InterPro" id="IPR006128">
    <property type="entry name" value="Lipoprotein_PsaA-like"/>
</dbReference>
<dbReference type="Proteomes" id="UP000295008">
    <property type="component" value="Unassembled WGS sequence"/>
</dbReference>
<dbReference type="InterPro" id="IPR006129">
    <property type="entry name" value="AdhesinB"/>
</dbReference>
<evidence type="ECO:0000256" key="2">
    <source>
        <dbReference type="ARBA" id="ARBA00022448"/>
    </source>
</evidence>
<dbReference type="CDD" id="cd01017">
    <property type="entry name" value="AdcA"/>
    <property type="match status" value="1"/>
</dbReference>
<dbReference type="EMBL" id="SLUN01000013">
    <property type="protein sequence ID" value="TCL68536.1"/>
    <property type="molecule type" value="Genomic_DNA"/>
</dbReference>
<protein>
    <submittedName>
        <fullName evidence="6">Zinc transport system substrate-binding protein</fullName>
    </submittedName>
</protein>
<feature type="compositionally biased region" description="Basic and acidic residues" evidence="5">
    <location>
        <begin position="128"/>
        <end position="145"/>
    </location>
</feature>
<gene>
    <name evidence="6" type="ORF">EDC14_101377</name>
</gene>
<evidence type="ECO:0000256" key="1">
    <source>
        <dbReference type="ARBA" id="ARBA00011028"/>
    </source>
</evidence>
<keyword evidence="7" id="KW-1185">Reference proteome</keyword>
<dbReference type="Gene3D" id="3.40.50.1980">
    <property type="entry name" value="Nitrogenase molybdenum iron protein domain"/>
    <property type="match status" value="2"/>
</dbReference>
<comment type="similarity">
    <text evidence="1 4">Belongs to the bacterial solute-binding protein 9 family.</text>
</comment>
<proteinExistence type="inferred from homology"/>
<dbReference type="GO" id="GO:0007155">
    <property type="term" value="P:cell adhesion"/>
    <property type="evidence" value="ECO:0007669"/>
    <property type="project" value="InterPro"/>
</dbReference>
<dbReference type="SUPFAM" id="SSF53807">
    <property type="entry name" value="Helical backbone' metal receptor"/>
    <property type="match status" value="1"/>
</dbReference>
<comment type="caution">
    <text evidence="6">The sequence shown here is derived from an EMBL/GenBank/DDBJ whole genome shotgun (WGS) entry which is preliminary data.</text>
</comment>
<dbReference type="InterPro" id="IPR006127">
    <property type="entry name" value="ZnuA-like"/>
</dbReference>
<dbReference type="InterPro" id="IPR050492">
    <property type="entry name" value="Bact_metal-bind_prot9"/>
</dbReference>
<reference evidence="6 7" key="1">
    <citation type="submission" date="2019-03" db="EMBL/GenBank/DDBJ databases">
        <title>Genomic Encyclopedia of Type Strains, Phase IV (KMG-IV): sequencing the most valuable type-strain genomes for metagenomic binning, comparative biology and taxonomic classification.</title>
        <authorList>
            <person name="Goeker M."/>
        </authorList>
    </citation>
    <scope>NUCLEOTIDE SEQUENCE [LARGE SCALE GENOMIC DNA]</scope>
    <source>
        <strain evidence="6 7">LX-B</strain>
    </source>
</reference>
<keyword evidence="3" id="KW-0732">Signal</keyword>
<dbReference type="PRINTS" id="PR00690">
    <property type="entry name" value="ADHESNFAMILY"/>
</dbReference>
<evidence type="ECO:0000313" key="7">
    <source>
        <dbReference type="Proteomes" id="UP000295008"/>
    </source>
</evidence>
<dbReference type="Pfam" id="PF01297">
    <property type="entry name" value="ZnuA"/>
    <property type="match status" value="1"/>
</dbReference>
<dbReference type="RefSeq" id="WP_132014522.1">
    <property type="nucleotide sequence ID" value="NZ_SLUN01000013.1"/>
</dbReference>
<dbReference type="PANTHER" id="PTHR42953">
    <property type="entry name" value="HIGH-AFFINITY ZINC UPTAKE SYSTEM PROTEIN ZNUA-RELATED"/>
    <property type="match status" value="1"/>
</dbReference>
<evidence type="ECO:0000256" key="5">
    <source>
        <dbReference type="SAM" id="MobiDB-lite"/>
    </source>
</evidence>
<name>A0A4R1RQF7_HYDET</name>
<keyword evidence="2 4" id="KW-0813">Transport</keyword>
<dbReference type="PANTHER" id="PTHR42953:SF3">
    <property type="entry name" value="HIGH-AFFINITY ZINC UPTAKE SYSTEM PROTEIN ZNUA"/>
    <property type="match status" value="1"/>
</dbReference>
<feature type="region of interest" description="Disordered" evidence="5">
    <location>
        <begin position="121"/>
        <end position="145"/>
    </location>
</feature>